<name>A0A1H2ZZ40_THIRO</name>
<feature type="transmembrane region" description="Helical" evidence="1">
    <location>
        <begin position="20"/>
        <end position="53"/>
    </location>
</feature>
<dbReference type="RefSeq" id="WP_093034912.1">
    <property type="nucleotide sequence ID" value="NZ_FNNZ01000017.1"/>
</dbReference>
<dbReference type="EMBL" id="FNNZ01000017">
    <property type="protein sequence ID" value="SDX22238.1"/>
    <property type="molecule type" value="Genomic_DNA"/>
</dbReference>
<keyword evidence="3" id="KW-1185">Reference proteome</keyword>
<sequence length="59" mass="6456">MNEVNNRVTVVDIQMPFWSMVAFMVKAAIASIPAIIILSILFAIVMAIFTAMFGGMGMM</sequence>
<dbReference type="AlphaFoldDB" id="A0A1H2ZZ40"/>
<gene>
    <name evidence="2" type="ORF">SAMN05421783_117103</name>
</gene>
<keyword evidence="1" id="KW-0812">Transmembrane</keyword>
<reference evidence="3" key="1">
    <citation type="submission" date="2016-10" db="EMBL/GenBank/DDBJ databases">
        <authorList>
            <person name="Varghese N."/>
            <person name="Submissions S."/>
        </authorList>
    </citation>
    <scope>NUCLEOTIDE SEQUENCE [LARGE SCALE GENOMIC DNA]</scope>
    <source>
        <strain evidence="3">DSM 217</strain>
    </source>
</reference>
<keyword evidence="1" id="KW-1133">Transmembrane helix</keyword>
<proteinExistence type="predicted"/>
<evidence type="ECO:0000256" key="1">
    <source>
        <dbReference type="SAM" id="Phobius"/>
    </source>
</evidence>
<keyword evidence="1" id="KW-0472">Membrane</keyword>
<dbReference type="Proteomes" id="UP000198816">
    <property type="component" value="Unassembled WGS sequence"/>
</dbReference>
<organism evidence="2 3">
    <name type="scientific">Thiocapsa roseopersicina</name>
    <dbReference type="NCBI Taxonomy" id="1058"/>
    <lineage>
        <taxon>Bacteria</taxon>
        <taxon>Pseudomonadati</taxon>
        <taxon>Pseudomonadota</taxon>
        <taxon>Gammaproteobacteria</taxon>
        <taxon>Chromatiales</taxon>
        <taxon>Chromatiaceae</taxon>
        <taxon>Thiocapsa</taxon>
    </lineage>
</organism>
<evidence type="ECO:0000313" key="2">
    <source>
        <dbReference type="EMBL" id="SDX22238.1"/>
    </source>
</evidence>
<protein>
    <submittedName>
        <fullName evidence="2">Uncharacterized protein</fullName>
    </submittedName>
</protein>
<evidence type="ECO:0000313" key="3">
    <source>
        <dbReference type="Proteomes" id="UP000198816"/>
    </source>
</evidence>
<accession>A0A1H2ZZ40</accession>